<gene>
    <name evidence="3" type="ORF">DEAC_c14270</name>
</gene>
<comment type="caution">
    <text evidence="3">The sequence shown here is derived from an EMBL/GenBank/DDBJ whole genome shotgun (WGS) entry which is preliminary data.</text>
</comment>
<dbReference type="RefSeq" id="WP_053006313.1">
    <property type="nucleotide sequence ID" value="NZ_LDZY01000004.1"/>
</dbReference>
<dbReference type="PATRIC" id="fig|476652.3.peg.1464"/>
<evidence type="ECO:0000256" key="1">
    <source>
        <dbReference type="SAM" id="MobiDB-lite"/>
    </source>
</evidence>
<organism evidence="3 4">
    <name type="scientific">Desulfosporosinus acididurans</name>
    <dbReference type="NCBI Taxonomy" id="476652"/>
    <lineage>
        <taxon>Bacteria</taxon>
        <taxon>Bacillati</taxon>
        <taxon>Bacillota</taxon>
        <taxon>Clostridia</taxon>
        <taxon>Eubacteriales</taxon>
        <taxon>Desulfitobacteriaceae</taxon>
        <taxon>Desulfosporosinus</taxon>
    </lineage>
</organism>
<protein>
    <recommendedName>
        <fullName evidence="5">Phage-related minor tail protein</fullName>
    </recommendedName>
</protein>
<feature type="compositionally biased region" description="Polar residues" evidence="1">
    <location>
        <begin position="645"/>
        <end position="657"/>
    </location>
</feature>
<feature type="transmembrane region" description="Helical" evidence="2">
    <location>
        <begin position="472"/>
        <end position="490"/>
    </location>
</feature>
<feature type="region of interest" description="Disordered" evidence="1">
    <location>
        <begin position="637"/>
        <end position="657"/>
    </location>
</feature>
<dbReference type="EMBL" id="LDZY01000004">
    <property type="protein sequence ID" value="KLU66759.1"/>
    <property type="molecule type" value="Genomic_DNA"/>
</dbReference>
<keyword evidence="4" id="KW-1185">Reference proteome</keyword>
<accession>A0A0J1FTF6</accession>
<keyword evidence="2" id="KW-0812">Transmembrane</keyword>
<dbReference type="Proteomes" id="UP000036356">
    <property type="component" value="Unassembled WGS sequence"/>
</dbReference>
<evidence type="ECO:0008006" key="5">
    <source>
        <dbReference type="Google" id="ProtNLM"/>
    </source>
</evidence>
<keyword evidence="2" id="KW-0472">Membrane</keyword>
<keyword evidence="2" id="KW-1133">Transmembrane helix</keyword>
<dbReference type="STRING" id="476652.DEAC_c14270"/>
<proteinExistence type="predicted"/>
<evidence type="ECO:0000256" key="2">
    <source>
        <dbReference type="SAM" id="Phobius"/>
    </source>
</evidence>
<reference evidence="3 4" key="1">
    <citation type="submission" date="2015-06" db="EMBL/GenBank/DDBJ databases">
        <title>Draft genome of the moderately acidophilic sulfate reducer Candidatus Desulfosporosinus acididurans strain M1.</title>
        <authorList>
            <person name="Poehlein A."/>
            <person name="Petzsch P."/>
            <person name="Johnson B.D."/>
            <person name="Schloemann M."/>
            <person name="Daniel R."/>
            <person name="Muehling M."/>
        </authorList>
    </citation>
    <scope>NUCLEOTIDE SEQUENCE [LARGE SCALE GENOMIC DNA]</scope>
    <source>
        <strain evidence="3 4">M1</strain>
    </source>
</reference>
<evidence type="ECO:0000313" key="4">
    <source>
        <dbReference type="Proteomes" id="UP000036356"/>
    </source>
</evidence>
<name>A0A0J1FTF6_9FIRM</name>
<dbReference type="AlphaFoldDB" id="A0A0J1FTF6"/>
<sequence length="699" mass="74448">MATHQIGAVLTLRDNMSATLQGVRREQSAFRQDVAATQRQLRQQMQVRVNATAATRTIAQVRTALNPLRSRIVTQVAIRDNAARERRRIQNELNALGRRAVAPVVRIRDSASSVISSIGSKLSALKGLATGIAIGGVGIGAAAGIAIKSGAELEQQQIAMKHFIGVSNQGKSDAEITSMRDSYIKELRDNANATPFTTSDVVGAGARAVNIMGGDTKASMGLVKLSEDMAALNPGKTISDAMEALADAKNGEFERMKEFGFKISADEFKGFVGKGKNDSLTSDETTKAYQMLLSKKLDPFFKGGASEQANSGTGLLSTIKGKLGSKVQDVGLGMLERLKPTLTSVIELIDKYSPQMDKLGLKIADGIGFVVSKLPTLKKYLKEAFEDAKPVITWVSDTGIPKIRDILGSVLDKATGVYNFFKNNWSTLGPLVEGIAIAFGVYKAVMLASEGVTIALTAAQLALNLAMNLNPIGLIITGIGLLIGAGILLYKNWDTVSAKASEVGRVIGNAFKSGVNIAIDAINWLSDKLNGVLGIIGVKIPSIAHIALSAKPSNNTGVGSNQRISGAADGTDNWRGGPLWVGERGPEILNLPRGSQIIPNHKALNQTQSIRRSLIPARTEQSNEGNAYDGYIASLRKSRKDQHPSSENPSGTTRSSALSKAKSIVIESLAKTLIVREEADIDKIVNKLLIELDAVAENM</sequence>
<evidence type="ECO:0000313" key="3">
    <source>
        <dbReference type="EMBL" id="KLU66759.1"/>
    </source>
</evidence>